<gene>
    <name evidence="1" type="ORF">SAMN05660299_01482</name>
</gene>
<dbReference type="OrthoDB" id="1622914at2"/>
<sequence length="149" mass="17319">MEKHVYTNLVNSEGIFTYNFFCESIISSMHTLLHIMEHAKLDPPEQLAQIPDMLAQMGTNLMQDYSEEKVDLDRLKTEMVDFYNVAFAVNEAMVPVVTHGSDELQYYYFVFEQGIKIMFPTLLENISMDLPEDVHADAFMDEIMTEFIQ</sequence>
<accession>A0A1G9VVQ3</accession>
<organism evidence="1 2">
    <name type="scientific">Megasphaera paucivorans</name>
    <dbReference type="NCBI Taxonomy" id="349095"/>
    <lineage>
        <taxon>Bacteria</taxon>
        <taxon>Bacillati</taxon>
        <taxon>Bacillota</taxon>
        <taxon>Negativicutes</taxon>
        <taxon>Veillonellales</taxon>
        <taxon>Veillonellaceae</taxon>
        <taxon>Megasphaera</taxon>
    </lineage>
</organism>
<dbReference type="Proteomes" id="UP000199309">
    <property type="component" value="Unassembled WGS sequence"/>
</dbReference>
<dbReference type="EMBL" id="FNHQ01000013">
    <property type="protein sequence ID" value="SDM76051.1"/>
    <property type="molecule type" value="Genomic_DNA"/>
</dbReference>
<proteinExistence type="predicted"/>
<name>A0A1G9VVQ3_9FIRM</name>
<dbReference type="RefSeq" id="WP_091650037.1">
    <property type="nucleotide sequence ID" value="NZ_FNHQ01000013.1"/>
</dbReference>
<dbReference type="STRING" id="349095.SAMN05660299_01482"/>
<reference evidence="1 2" key="1">
    <citation type="submission" date="2016-10" db="EMBL/GenBank/DDBJ databases">
        <authorList>
            <person name="de Groot N.N."/>
        </authorList>
    </citation>
    <scope>NUCLEOTIDE SEQUENCE [LARGE SCALE GENOMIC DNA]</scope>
    <source>
        <strain evidence="1 2">DSM 16981</strain>
    </source>
</reference>
<evidence type="ECO:0000313" key="2">
    <source>
        <dbReference type="Proteomes" id="UP000199309"/>
    </source>
</evidence>
<keyword evidence="2" id="KW-1185">Reference proteome</keyword>
<protein>
    <submittedName>
        <fullName evidence="1">Uncharacterized protein</fullName>
    </submittedName>
</protein>
<evidence type="ECO:0000313" key="1">
    <source>
        <dbReference type="EMBL" id="SDM76051.1"/>
    </source>
</evidence>
<dbReference type="AlphaFoldDB" id="A0A1G9VVQ3"/>